<protein>
    <submittedName>
        <fullName evidence="2">Putative N(2)N(2)-dimethylguanosine tRNA methyltransferase</fullName>
    </submittedName>
</protein>
<dbReference type="GO" id="GO:0032259">
    <property type="term" value="P:methylation"/>
    <property type="evidence" value="ECO:0007669"/>
    <property type="project" value="UniProtKB-KW"/>
</dbReference>
<dbReference type="AlphaFoldDB" id="A0A392P5F2"/>
<reference evidence="2 3" key="1">
    <citation type="journal article" date="2018" name="Front. Plant Sci.">
        <title>Red Clover (Trifolium pratense) and Zigzag Clover (T. medium) - A Picture of Genomic Similarities and Differences.</title>
        <authorList>
            <person name="Dluhosova J."/>
            <person name="Istvanek J."/>
            <person name="Nedelnik J."/>
            <person name="Repkova J."/>
        </authorList>
    </citation>
    <scope>NUCLEOTIDE SEQUENCE [LARGE SCALE GENOMIC DNA]</scope>
    <source>
        <strain evidence="3">cv. 10/8</strain>
        <tissue evidence="2">Leaf</tissue>
    </source>
</reference>
<organism evidence="2 3">
    <name type="scientific">Trifolium medium</name>
    <dbReference type="NCBI Taxonomy" id="97028"/>
    <lineage>
        <taxon>Eukaryota</taxon>
        <taxon>Viridiplantae</taxon>
        <taxon>Streptophyta</taxon>
        <taxon>Embryophyta</taxon>
        <taxon>Tracheophyta</taxon>
        <taxon>Spermatophyta</taxon>
        <taxon>Magnoliopsida</taxon>
        <taxon>eudicotyledons</taxon>
        <taxon>Gunneridae</taxon>
        <taxon>Pentapetalae</taxon>
        <taxon>rosids</taxon>
        <taxon>fabids</taxon>
        <taxon>Fabales</taxon>
        <taxon>Fabaceae</taxon>
        <taxon>Papilionoideae</taxon>
        <taxon>50 kb inversion clade</taxon>
        <taxon>NPAAA clade</taxon>
        <taxon>Hologalegina</taxon>
        <taxon>IRL clade</taxon>
        <taxon>Trifolieae</taxon>
        <taxon>Trifolium</taxon>
    </lineage>
</organism>
<evidence type="ECO:0000313" key="2">
    <source>
        <dbReference type="EMBL" id="MCI06630.1"/>
    </source>
</evidence>
<dbReference type="EMBL" id="LXQA010062490">
    <property type="protein sequence ID" value="MCI06630.1"/>
    <property type="molecule type" value="Genomic_DNA"/>
</dbReference>
<feature type="compositionally biased region" description="Basic and acidic residues" evidence="1">
    <location>
        <begin position="96"/>
        <end position="105"/>
    </location>
</feature>
<proteinExistence type="predicted"/>
<sequence length="124" mass="13768">VNNRDLSIAVLRAFISKRKQEHEAHLLKIANRAKKASENDSSESAVEEVDNKTPPEDHKTNGKFESVEETSPEESCTTMEGSVKIDEECDADEEKIDQSEVKGPKELKPPTVLEVLIAPLDVLL</sequence>
<keyword evidence="2" id="KW-0489">Methyltransferase</keyword>
<feature type="region of interest" description="Disordered" evidence="1">
    <location>
        <begin position="32"/>
        <end position="105"/>
    </location>
</feature>
<keyword evidence="2" id="KW-0808">Transferase</keyword>
<dbReference type="GO" id="GO:0008168">
    <property type="term" value="F:methyltransferase activity"/>
    <property type="evidence" value="ECO:0007669"/>
    <property type="project" value="UniProtKB-KW"/>
</dbReference>
<dbReference type="Proteomes" id="UP000265520">
    <property type="component" value="Unassembled WGS sequence"/>
</dbReference>
<feature type="compositionally biased region" description="Basic and acidic residues" evidence="1">
    <location>
        <begin position="49"/>
        <end position="66"/>
    </location>
</feature>
<accession>A0A392P5F2</accession>
<feature type="non-terminal residue" evidence="2">
    <location>
        <position position="1"/>
    </location>
</feature>
<keyword evidence="3" id="KW-1185">Reference proteome</keyword>
<name>A0A392P5F2_9FABA</name>
<comment type="caution">
    <text evidence="2">The sequence shown here is derived from an EMBL/GenBank/DDBJ whole genome shotgun (WGS) entry which is preliminary data.</text>
</comment>
<evidence type="ECO:0000313" key="3">
    <source>
        <dbReference type="Proteomes" id="UP000265520"/>
    </source>
</evidence>
<evidence type="ECO:0000256" key="1">
    <source>
        <dbReference type="SAM" id="MobiDB-lite"/>
    </source>
</evidence>